<dbReference type="NCBIfam" id="NF047765">
    <property type="entry name" value="LIC_13387_fam"/>
    <property type="match status" value="1"/>
</dbReference>
<dbReference type="EMBL" id="JACHDY010000001">
    <property type="protein sequence ID" value="MBB5315899.1"/>
    <property type="molecule type" value="Genomic_DNA"/>
</dbReference>
<gene>
    <name evidence="2" type="ORF">HDF09_000549</name>
</gene>
<keyword evidence="1" id="KW-0472">Membrane</keyword>
<keyword evidence="1" id="KW-1133">Transmembrane helix</keyword>
<keyword evidence="3" id="KW-1185">Reference proteome</keyword>
<keyword evidence="1" id="KW-0812">Transmembrane</keyword>
<organism evidence="2 3">
    <name type="scientific">Tunturiibacter empetritectus</name>
    <dbReference type="NCBI Taxonomy" id="3069691"/>
    <lineage>
        <taxon>Bacteria</taxon>
        <taxon>Pseudomonadati</taxon>
        <taxon>Acidobacteriota</taxon>
        <taxon>Terriglobia</taxon>
        <taxon>Terriglobales</taxon>
        <taxon>Acidobacteriaceae</taxon>
        <taxon>Tunturiibacter</taxon>
    </lineage>
</organism>
<evidence type="ECO:0000313" key="3">
    <source>
        <dbReference type="Proteomes" id="UP000568106"/>
    </source>
</evidence>
<dbReference type="Proteomes" id="UP000568106">
    <property type="component" value="Unassembled WGS sequence"/>
</dbReference>
<sequence>MAAKILMVLSAGISFTLGVVHLVYTFWGPLLTPRDPALQISMSQIAPVLTKETTMWRCWVGFNVSHSMGLILFGLVFGFLALAHGQLLFHSPFLLVVGLAMLGGFVVLCKVYFFSAPLRGIIISLACYVASIALSRASIMRS</sequence>
<protein>
    <submittedName>
        <fullName evidence="2">Uncharacterized protein</fullName>
    </submittedName>
</protein>
<comment type="caution">
    <text evidence="2">The sequence shown here is derived from an EMBL/GenBank/DDBJ whole genome shotgun (WGS) entry which is preliminary data.</text>
</comment>
<name>A0A7W8MR47_9BACT</name>
<dbReference type="AlphaFoldDB" id="A0A7W8MR47"/>
<evidence type="ECO:0000313" key="2">
    <source>
        <dbReference type="EMBL" id="MBB5315899.1"/>
    </source>
</evidence>
<proteinExistence type="predicted"/>
<evidence type="ECO:0000256" key="1">
    <source>
        <dbReference type="SAM" id="Phobius"/>
    </source>
</evidence>
<feature type="transmembrane region" description="Helical" evidence="1">
    <location>
        <begin position="59"/>
        <end position="81"/>
    </location>
</feature>
<accession>A0A7W8MR47</accession>
<feature type="transmembrane region" description="Helical" evidence="1">
    <location>
        <begin position="120"/>
        <end position="139"/>
    </location>
</feature>
<feature type="transmembrane region" description="Helical" evidence="1">
    <location>
        <begin position="7"/>
        <end position="27"/>
    </location>
</feature>
<reference evidence="2" key="1">
    <citation type="submission" date="2020-08" db="EMBL/GenBank/DDBJ databases">
        <title>Genomic Encyclopedia of Type Strains, Phase IV (KMG-V): Genome sequencing to study the core and pangenomes of soil and plant-associated prokaryotes.</title>
        <authorList>
            <person name="Whitman W."/>
        </authorList>
    </citation>
    <scope>NUCLEOTIDE SEQUENCE [LARGE SCALE GENOMIC DNA]</scope>
    <source>
        <strain evidence="2">M8UP27</strain>
    </source>
</reference>
<dbReference type="InterPro" id="IPR058068">
    <property type="entry name" value="LIC_13387-like"/>
</dbReference>
<feature type="transmembrane region" description="Helical" evidence="1">
    <location>
        <begin position="93"/>
        <end position="114"/>
    </location>
</feature>